<reference evidence="1" key="1">
    <citation type="submission" date="2018-09" db="EMBL/GenBank/DDBJ databases">
        <authorList>
            <person name="Groschel M."/>
            <person name="Kohl T."/>
            <person name="Conchillo-Sole O."/>
            <person name="Mamat U."/>
            <person name="Yero D."/>
            <person name="Niemann S."/>
            <person name="Daura X."/>
            <person name="Gibert I."/>
        </authorList>
    </citation>
    <scope>NUCLEOTIDE SEQUENCE</scope>
    <source>
        <strain evidence="1">OG156</strain>
    </source>
</reference>
<name>A0AAW3RZG7_STEMA</name>
<proteinExistence type="predicted"/>
<evidence type="ECO:0000313" key="2">
    <source>
        <dbReference type="Proteomes" id="UP000822271"/>
    </source>
</evidence>
<dbReference type="AlphaFoldDB" id="A0AAW3RZG7"/>
<dbReference type="Proteomes" id="UP000822271">
    <property type="component" value="Unassembled WGS sequence"/>
</dbReference>
<sequence length="321" mass="34755">MHGDPAFAAAKEAFEHPIWMICSTEAPTAEQLRGVRRSLMERLGLLMPSITERLVASHHNLPGLSSYAPSRVDALESMFNVAEGGSLDAIGLCACNYLLAIDSGRLETAVDVRDALRWAIIRFCAVWGLRPDACTAIQLLMEQRVVRLRRGSLLPKDVGFPLGNTDSSAFSSNSAKGVFFADDYPCMLPVTPRTGGVDTFFARFHSHYLAFVNDLTRQGAFAQLAGTELGGSLPTQDAIDDLFLGLLDVPEDVCHGEVATLKQFAPISPVAACVAEVLPTSSIGSSPYTRIKPLGAVLLKFMRSVDMLVDVEHPHPMVDEP</sequence>
<comment type="caution">
    <text evidence="1">The sequence shown here is derived from an EMBL/GenBank/DDBJ whole genome shotgun (WGS) entry which is preliminary data.</text>
</comment>
<gene>
    <name evidence="1" type="ORF">D7Y33_02910</name>
</gene>
<organism evidence="1 2">
    <name type="scientific">Stenotrophomonas maltophilia</name>
    <name type="common">Pseudomonas maltophilia</name>
    <name type="synonym">Xanthomonas maltophilia</name>
    <dbReference type="NCBI Taxonomy" id="40324"/>
    <lineage>
        <taxon>Bacteria</taxon>
        <taxon>Pseudomonadati</taxon>
        <taxon>Pseudomonadota</taxon>
        <taxon>Gammaproteobacteria</taxon>
        <taxon>Lysobacterales</taxon>
        <taxon>Lysobacteraceae</taxon>
        <taxon>Stenotrophomonas</taxon>
        <taxon>Stenotrophomonas maltophilia group</taxon>
    </lineage>
</organism>
<accession>A0AAW3RZG7</accession>
<reference evidence="1" key="2">
    <citation type="journal article" date="2020" name="Front. Microbiol.">
        <title>Genetic Variants of the DSF Quorum Sensing System in Stenotrophomonas maltophilia Influence Virulence and Resistance Phenotypes Among Genotypically Diverse Clinical Isolates.</title>
        <authorList>
            <person name="Yero D."/>
            <person name="Huedo P."/>
            <person name="Conchillo-Sole O."/>
            <person name="Martinez-Servat S."/>
            <person name="Mamat U."/>
            <person name="Coves X."/>
            <person name="Llanas F."/>
            <person name="Roca I."/>
            <person name="Vila J."/>
            <person name="Schaible U.E."/>
            <person name="Daura X."/>
            <person name="Gibert I."/>
        </authorList>
    </citation>
    <scope>NUCLEOTIDE SEQUENCE</scope>
    <source>
        <strain evidence="1">OG156</strain>
    </source>
</reference>
<evidence type="ECO:0000313" key="1">
    <source>
        <dbReference type="EMBL" id="MBA0309971.1"/>
    </source>
</evidence>
<dbReference type="EMBL" id="RAUE01000004">
    <property type="protein sequence ID" value="MBA0309971.1"/>
    <property type="molecule type" value="Genomic_DNA"/>
</dbReference>
<protein>
    <submittedName>
        <fullName evidence="1">Uncharacterized protein</fullName>
    </submittedName>
</protein>